<name>A0ABW3EHP7_9ACTN</name>
<evidence type="ECO:0000259" key="1">
    <source>
        <dbReference type="Pfam" id="PF01266"/>
    </source>
</evidence>
<comment type="caution">
    <text evidence="2">The sequence shown here is derived from an EMBL/GenBank/DDBJ whole genome shotgun (WGS) entry which is preliminary data.</text>
</comment>
<accession>A0ABW3EHP7</accession>
<keyword evidence="3" id="KW-1185">Reference proteome</keyword>
<dbReference type="RefSeq" id="WP_378296076.1">
    <property type="nucleotide sequence ID" value="NZ_JBHTJA010000002.1"/>
</dbReference>
<dbReference type="Gene3D" id="3.50.50.60">
    <property type="entry name" value="FAD/NAD(P)-binding domain"/>
    <property type="match status" value="1"/>
</dbReference>
<organism evidence="2 3">
    <name type="scientific">Actinomadura sediminis</name>
    <dbReference type="NCBI Taxonomy" id="1038904"/>
    <lineage>
        <taxon>Bacteria</taxon>
        <taxon>Bacillati</taxon>
        <taxon>Actinomycetota</taxon>
        <taxon>Actinomycetes</taxon>
        <taxon>Streptosporangiales</taxon>
        <taxon>Thermomonosporaceae</taxon>
        <taxon>Actinomadura</taxon>
    </lineage>
</organism>
<sequence>MAAVSSGSQPIHCPGAGHLRADAAQHVRRRGGVERRSDALAGAFGTRFPSPADVAIERAWGGWIAITSSWIPVAGRIGDEVYYSIACNGHGLAQAPYAGTLIADAIVDGERHEDLQTLWRDKSRFPRPMMKGRTGL</sequence>
<dbReference type="EMBL" id="JBHTJA010000002">
    <property type="protein sequence ID" value="MFD0899255.1"/>
    <property type="molecule type" value="Genomic_DNA"/>
</dbReference>
<dbReference type="InterPro" id="IPR036188">
    <property type="entry name" value="FAD/NAD-bd_sf"/>
</dbReference>
<gene>
    <name evidence="2" type="ORF">ACFQ11_02525</name>
</gene>
<dbReference type="InterPro" id="IPR006076">
    <property type="entry name" value="FAD-dep_OxRdtase"/>
</dbReference>
<dbReference type="Gene3D" id="3.30.9.10">
    <property type="entry name" value="D-Amino Acid Oxidase, subunit A, domain 2"/>
    <property type="match status" value="1"/>
</dbReference>
<feature type="domain" description="FAD dependent oxidoreductase" evidence="1">
    <location>
        <begin position="31"/>
        <end position="104"/>
    </location>
</feature>
<protein>
    <submittedName>
        <fullName evidence="2">FAD-dependent oxidoreductase</fullName>
    </submittedName>
</protein>
<proteinExistence type="predicted"/>
<reference evidence="3" key="1">
    <citation type="journal article" date="2019" name="Int. J. Syst. Evol. Microbiol.">
        <title>The Global Catalogue of Microorganisms (GCM) 10K type strain sequencing project: providing services to taxonomists for standard genome sequencing and annotation.</title>
        <authorList>
            <consortium name="The Broad Institute Genomics Platform"/>
            <consortium name="The Broad Institute Genome Sequencing Center for Infectious Disease"/>
            <person name="Wu L."/>
            <person name="Ma J."/>
        </authorList>
    </citation>
    <scope>NUCLEOTIDE SEQUENCE [LARGE SCALE GENOMIC DNA]</scope>
    <source>
        <strain evidence="3">JCM 31202</strain>
    </source>
</reference>
<dbReference type="Pfam" id="PF01266">
    <property type="entry name" value="DAO"/>
    <property type="match status" value="1"/>
</dbReference>
<evidence type="ECO:0000313" key="3">
    <source>
        <dbReference type="Proteomes" id="UP001596972"/>
    </source>
</evidence>
<dbReference type="Proteomes" id="UP001596972">
    <property type="component" value="Unassembled WGS sequence"/>
</dbReference>
<evidence type="ECO:0000313" key="2">
    <source>
        <dbReference type="EMBL" id="MFD0899255.1"/>
    </source>
</evidence>
<dbReference type="SUPFAM" id="SSF51971">
    <property type="entry name" value="Nucleotide-binding domain"/>
    <property type="match status" value="1"/>
</dbReference>